<dbReference type="Gene3D" id="2.130.10.10">
    <property type="entry name" value="YVTN repeat-like/Quinoprotein amine dehydrogenase"/>
    <property type="match status" value="2"/>
</dbReference>
<reference evidence="1 2" key="1">
    <citation type="submission" date="2018-11" db="EMBL/GenBank/DDBJ databases">
        <title>Trebonia kvetii gen.nov., sp.nov., a novel acidophilic actinobacterium, and proposal of the new actinobacterial family Treboniaceae fam. nov.</title>
        <authorList>
            <person name="Rapoport D."/>
            <person name="Sagova-Mareckova M."/>
            <person name="Sedlacek I."/>
            <person name="Provaznik J."/>
            <person name="Kralova S."/>
            <person name="Pavlinic D."/>
            <person name="Benes V."/>
            <person name="Kopecky J."/>
        </authorList>
    </citation>
    <scope>NUCLEOTIDE SEQUENCE [LARGE SCALE GENOMIC DNA]</scope>
    <source>
        <strain evidence="1 2">15Tr583</strain>
    </source>
</reference>
<dbReference type="InterPro" id="IPR015943">
    <property type="entry name" value="WD40/YVTN_repeat-like_dom_sf"/>
</dbReference>
<comment type="caution">
    <text evidence="1">The sequence shown here is derived from an EMBL/GenBank/DDBJ whole genome shotgun (WGS) entry which is preliminary data.</text>
</comment>
<dbReference type="EMBL" id="RPFW01000001">
    <property type="protein sequence ID" value="TVZ06261.1"/>
    <property type="molecule type" value="Genomic_DNA"/>
</dbReference>
<organism evidence="1 2">
    <name type="scientific">Trebonia kvetii</name>
    <dbReference type="NCBI Taxonomy" id="2480626"/>
    <lineage>
        <taxon>Bacteria</taxon>
        <taxon>Bacillati</taxon>
        <taxon>Actinomycetota</taxon>
        <taxon>Actinomycetes</taxon>
        <taxon>Streptosporangiales</taxon>
        <taxon>Treboniaceae</taxon>
        <taxon>Trebonia</taxon>
    </lineage>
</organism>
<dbReference type="PANTHER" id="PTHR47197:SF3">
    <property type="entry name" value="DIHYDRO-HEME D1 DEHYDROGENASE"/>
    <property type="match status" value="1"/>
</dbReference>
<dbReference type="OrthoDB" id="4457398at2"/>
<gene>
    <name evidence="1" type="ORF">EAS64_02140</name>
</gene>
<dbReference type="InterPro" id="IPR051200">
    <property type="entry name" value="Host-pathogen_enzymatic-act"/>
</dbReference>
<evidence type="ECO:0000313" key="1">
    <source>
        <dbReference type="EMBL" id="TVZ06261.1"/>
    </source>
</evidence>
<dbReference type="RefSeq" id="WP_145851015.1">
    <property type="nucleotide sequence ID" value="NZ_RPFW01000001.1"/>
</dbReference>
<dbReference type="PANTHER" id="PTHR47197">
    <property type="entry name" value="PROTEIN NIRF"/>
    <property type="match status" value="1"/>
</dbReference>
<accession>A0A6P2C8A4</accession>
<evidence type="ECO:0000313" key="2">
    <source>
        <dbReference type="Proteomes" id="UP000460272"/>
    </source>
</evidence>
<dbReference type="SUPFAM" id="SSF50969">
    <property type="entry name" value="YVTN repeat-like/Quinoprotein amine dehydrogenase"/>
    <property type="match status" value="1"/>
</dbReference>
<dbReference type="AlphaFoldDB" id="A0A6P2C8A4"/>
<protein>
    <submittedName>
        <fullName evidence="1">YncE family protein</fullName>
    </submittedName>
</protein>
<dbReference type="InterPro" id="IPR011044">
    <property type="entry name" value="Quino_amine_DH_bsu"/>
</dbReference>
<keyword evidence="2" id="KW-1185">Reference proteome</keyword>
<dbReference type="Proteomes" id="UP000460272">
    <property type="component" value="Unassembled WGS sequence"/>
</dbReference>
<proteinExistence type="predicted"/>
<name>A0A6P2C8A4_9ACTN</name>
<sequence>MFSPNGQFLYVASSAGVTPVGTDWNKAGKLIALQGGAASMVITPNGKTLYVTTSRTSTKVNTVIPISAVTRKAGKPITFAPGGGQNPSPLVITPDGKTVYVASALGTVTPISTATGKAGKAIPFGFRDPAGTAHLALSPNGKTLYAFGSDPAATVTTVTPIRTATNKAGTPVPVGQGPLTIAFAPDSKTAYVASSGEGPKAFVHAKLTPVSTATEKPAPFLVLGPAADEIHLAVMPDGSRIYADAIWNGNKDNSTWAISTAPVAFIKHWFGPSYPRAMALTPDAKTLFVIDAAPGGVGIVVNFTTTDNRYHPGFWVGEGPVAIAIQP</sequence>